<dbReference type="EC" id="3.2.1.21" evidence="3"/>
<feature type="non-terminal residue" evidence="8">
    <location>
        <position position="202"/>
    </location>
</feature>
<dbReference type="SUPFAM" id="SSF52279">
    <property type="entry name" value="Beta-D-glucan exohydrolase, C-terminal domain"/>
    <property type="match status" value="1"/>
</dbReference>
<dbReference type="InterPro" id="IPR013783">
    <property type="entry name" value="Ig-like_fold"/>
</dbReference>
<evidence type="ECO:0000313" key="8">
    <source>
        <dbReference type="EMBL" id="KAF4443684.1"/>
    </source>
</evidence>
<evidence type="ECO:0000259" key="7">
    <source>
        <dbReference type="SMART" id="SM01217"/>
    </source>
</evidence>
<comment type="caution">
    <text evidence="8">The sequence shown here is derived from an EMBL/GenBank/DDBJ whole genome shotgun (WGS) entry which is preliminary data.</text>
</comment>
<keyword evidence="9" id="KW-1185">Reference proteome</keyword>
<name>A0A8H4NME5_9HYPO</name>
<dbReference type="Gene3D" id="2.60.40.10">
    <property type="entry name" value="Immunoglobulins"/>
    <property type="match status" value="1"/>
</dbReference>
<evidence type="ECO:0000256" key="4">
    <source>
        <dbReference type="ARBA" id="ARBA00022801"/>
    </source>
</evidence>
<feature type="non-terminal residue" evidence="8">
    <location>
        <position position="1"/>
    </location>
</feature>
<gene>
    <name evidence="8" type="ORF">FALBO_17255</name>
</gene>
<evidence type="ECO:0000256" key="3">
    <source>
        <dbReference type="ARBA" id="ARBA00012744"/>
    </source>
</evidence>
<dbReference type="Gene3D" id="3.40.50.1700">
    <property type="entry name" value="Glycoside hydrolase family 3 C-terminal domain"/>
    <property type="match status" value="1"/>
</dbReference>
<dbReference type="InterPro" id="IPR036881">
    <property type="entry name" value="Glyco_hydro_3_C_sf"/>
</dbReference>
<feature type="domain" description="Fibronectin type III-like" evidence="7">
    <location>
        <begin position="111"/>
        <end position="190"/>
    </location>
</feature>
<dbReference type="Pfam" id="PF14310">
    <property type="entry name" value="Fn3-like"/>
    <property type="match status" value="1"/>
</dbReference>
<keyword evidence="4" id="KW-0378">Hydrolase</keyword>
<organism evidence="8 9">
    <name type="scientific">Fusarium albosuccineum</name>
    <dbReference type="NCBI Taxonomy" id="1237068"/>
    <lineage>
        <taxon>Eukaryota</taxon>
        <taxon>Fungi</taxon>
        <taxon>Dikarya</taxon>
        <taxon>Ascomycota</taxon>
        <taxon>Pezizomycotina</taxon>
        <taxon>Sordariomycetes</taxon>
        <taxon>Hypocreomycetidae</taxon>
        <taxon>Hypocreales</taxon>
        <taxon>Nectriaceae</taxon>
        <taxon>Fusarium</taxon>
        <taxon>Fusarium decemcellulare species complex</taxon>
    </lineage>
</organism>
<protein>
    <recommendedName>
        <fullName evidence="3">beta-glucosidase</fullName>
        <ecNumber evidence="3">3.2.1.21</ecNumber>
    </recommendedName>
</protein>
<keyword evidence="6" id="KW-0326">Glycosidase</keyword>
<dbReference type="InterPro" id="IPR002772">
    <property type="entry name" value="Glyco_hydro_3_C"/>
</dbReference>
<dbReference type="PANTHER" id="PTHR42715:SF10">
    <property type="entry name" value="BETA-GLUCOSIDASE"/>
    <property type="match status" value="1"/>
</dbReference>
<evidence type="ECO:0000256" key="2">
    <source>
        <dbReference type="ARBA" id="ARBA00005336"/>
    </source>
</evidence>
<dbReference type="InterPro" id="IPR050288">
    <property type="entry name" value="Cellulose_deg_GH3"/>
</dbReference>
<evidence type="ECO:0000256" key="6">
    <source>
        <dbReference type="ARBA" id="ARBA00023295"/>
    </source>
</evidence>
<comment type="catalytic activity">
    <reaction evidence="1">
        <text>Hydrolysis of terminal, non-reducing beta-D-glucosyl residues with release of beta-D-glucose.</text>
        <dbReference type="EC" id="3.2.1.21"/>
    </reaction>
</comment>
<dbReference type="InterPro" id="IPR036962">
    <property type="entry name" value="Glyco_hydro_3_N_sf"/>
</dbReference>
<dbReference type="PANTHER" id="PTHR42715">
    <property type="entry name" value="BETA-GLUCOSIDASE"/>
    <property type="match status" value="1"/>
</dbReference>
<accession>A0A8H4NME5</accession>
<dbReference type="Proteomes" id="UP000554235">
    <property type="component" value="Unassembled WGS sequence"/>
</dbReference>
<dbReference type="EMBL" id="JAADYS010003724">
    <property type="protein sequence ID" value="KAF4443684.1"/>
    <property type="molecule type" value="Genomic_DNA"/>
</dbReference>
<dbReference type="GO" id="GO:0008422">
    <property type="term" value="F:beta-glucosidase activity"/>
    <property type="evidence" value="ECO:0007669"/>
    <property type="project" value="UniProtKB-EC"/>
</dbReference>
<dbReference type="Gene3D" id="3.20.20.300">
    <property type="entry name" value="Glycoside hydrolase, family 3, N-terminal domain"/>
    <property type="match status" value="1"/>
</dbReference>
<sequence>NAIADILFGHVSPSGKLPLTFPHKIEDHRSHKWFPGDAINDRAEYSEGILVGYRWFDHKDIQPLWPFGYGLSYTTFSITDAVLKGKVSRAGSSNAAVEVTIANTGGVLGSEVVQLYVSPSTHIKGSDLPSAPRSLAGFKKIALAPGESKPVNIELAVTAFRWFDTAAKGTAHGAWRLDEGTYKCYVGTSSRNFSKELDVVVE</sequence>
<dbReference type="GO" id="GO:0005975">
    <property type="term" value="P:carbohydrate metabolic process"/>
    <property type="evidence" value="ECO:0007669"/>
    <property type="project" value="InterPro"/>
</dbReference>
<dbReference type="InterPro" id="IPR026891">
    <property type="entry name" value="Fn3-like"/>
</dbReference>
<comment type="similarity">
    <text evidence="2">Belongs to the glycosyl hydrolase 3 family.</text>
</comment>
<keyword evidence="5" id="KW-0119">Carbohydrate metabolism</keyword>
<proteinExistence type="inferred from homology"/>
<dbReference type="Pfam" id="PF01915">
    <property type="entry name" value="Glyco_hydro_3_C"/>
    <property type="match status" value="1"/>
</dbReference>
<dbReference type="SMART" id="SM01217">
    <property type="entry name" value="Fn3_like"/>
    <property type="match status" value="1"/>
</dbReference>
<reference evidence="8 9" key="1">
    <citation type="submission" date="2020-01" db="EMBL/GenBank/DDBJ databases">
        <title>Identification and distribution of gene clusters putatively required for synthesis of sphingolipid metabolism inhibitors in phylogenetically diverse species of the filamentous fungus Fusarium.</title>
        <authorList>
            <person name="Kim H.-S."/>
            <person name="Busman M."/>
            <person name="Brown D.W."/>
            <person name="Divon H."/>
            <person name="Uhlig S."/>
            <person name="Proctor R.H."/>
        </authorList>
    </citation>
    <scope>NUCLEOTIDE SEQUENCE [LARGE SCALE GENOMIC DNA]</scope>
    <source>
        <strain evidence="8 9">NRRL 20459</strain>
    </source>
</reference>
<evidence type="ECO:0000256" key="1">
    <source>
        <dbReference type="ARBA" id="ARBA00000448"/>
    </source>
</evidence>
<evidence type="ECO:0000313" key="9">
    <source>
        <dbReference type="Proteomes" id="UP000554235"/>
    </source>
</evidence>
<evidence type="ECO:0000256" key="5">
    <source>
        <dbReference type="ARBA" id="ARBA00023277"/>
    </source>
</evidence>
<dbReference type="AlphaFoldDB" id="A0A8H4NME5"/>
<dbReference type="OrthoDB" id="5239855at2759"/>